<dbReference type="Proteomes" id="UP001058974">
    <property type="component" value="Chromosome 4"/>
</dbReference>
<gene>
    <name evidence="2" type="ORF">KIW84_043210</name>
</gene>
<evidence type="ECO:0000313" key="3">
    <source>
        <dbReference type="Proteomes" id="UP001058974"/>
    </source>
</evidence>
<reference evidence="2 3" key="1">
    <citation type="journal article" date="2022" name="Nat. Genet.">
        <title>Improved pea reference genome and pan-genome highlight genomic features and evolutionary characteristics.</title>
        <authorList>
            <person name="Yang T."/>
            <person name="Liu R."/>
            <person name="Luo Y."/>
            <person name="Hu S."/>
            <person name="Wang D."/>
            <person name="Wang C."/>
            <person name="Pandey M.K."/>
            <person name="Ge S."/>
            <person name="Xu Q."/>
            <person name="Li N."/>
            <person name="Li G."/>
            <person name="Huang Y."/>
            <person name="Saxena R.K."/>
            <person name="Ji Y."/>
            <person name="Li M."/>
            <person name="Yan X."/>
            <person name="He Y."/>
            <person name="Liu Y."/>
            <person name="Wang X."/>
            <person name="Xiang C."/>
            <person name="Varshney R.K."/>
            <person name="Ding H."/>
            <person name="Gao S."/>
            <person name="Zong X."/>
        </authorList>
    </citation>
    <scope>NUCLEOTIDE SEQUENCE [LARGE SCALE GENOMIC DNA]</scope>
    <source>
        <strain evidence="2 3">cv. Zhongwan 6</strain>
    </source>
</reference>
<dbReference type="Gramene" id="Psat04G0321000-T1">
    <property type="protein sequence ID" value="KAI5418899.1"/>
    <property type="gene ID" value="KIW84_043210"/>
</dbReference>
<accession>A0A9D5AU56</accession>
<protein>
    <recommendedName>
        <fullName evidence="1">MULE transposase domain-containing protein</fullName>
    </recommendedName>
</protein>
<name>A0A9D5AU56_PEA</name>
<dbReference type="InterPro" id="IPR018289">
    <property type="entry name" value="MULE_transposase_dom"/>
</dbReference>
<evidence type="ECO:0000313" key="2">
    <source>
        <dbReference type="EMBL" id="KAI5418899.1"/>
    </source>
</evidence>
<dbReference type="EMBL" id="JAMSHJ010000004">
    <property type="protein sequence ID" value="KAI5418899.1"/>
    <property type="molecule type" value="Genomic_DNA"/>
</dbReference>
<feature type="domain" description="MULE transposase" evidence="1">
    <location>
        <begin position="176"/>
        <end position="263"/>
    </location>
</feature>
<dbReference type="PANTHER" id="PTHR31973:SF195">
    <property type="entry name" value="MUDR FAMILY TRANSPOSASE"/>
    <property type="match status" value="1"/>
</dbReference>
<comment type="caution">
    <text evidence="2">The sequence shown here is derived from an EMBL/GenBank/DDBJ whole genome shotgun (WGS) entry which is preliminary data.</text>
</comment>
<dbReference type="AlphaFoldDB" id="A0A9D5AU56"/>
<keyword evidence="3" id="KW-1185">Reference proteome</keyword>
<dbReference type="Pfam" id="PF10551">
    <property type="entry name" value="MULE"/>
    <property type="match status" value="1"/>
</dbReference>
<sequence length="369" mass="42388">MLLKYGGNMMKYLFEEELKPFRDDGDASEIDLGVHFDDSEDERMKWFDEGVDVCVDGEPRTETLANSEAPSEPIKKMIITKEIGKEYVIEDSYMTDELDGGVDDDSCDERPCVTTFNEEDALSCRAFKARKIARHTVERDSRKQFSLLCSYGIELKRASAINTFKFNTSVSAPGGCHLKHKYGGILLIDLGRDLNDQYFSIDFGVVENETKDSWSLFIKLLLEDIGERKWCFISEQQKGLVQVFEEEYSGFEHGFYLRHLYANLKKKFGGGTLYRNLMMASSKDDYFEAHESKIIMTKGVKRRFKKNTYVIDAKRQRERMKTLKIKDVFGNAKKLDDPLVIIEEKTTEELTGGGRISKSWTNICNGLTH</sequence>
<organism evidence="2 3">
    <name type="scientific">Pisum sativum</name>
    <name type="common">Garden pea</name>
    <name type="synonym">Lathyrus oleraceus</name>
    <dbReference type="NCBI Taxonomy" id="3888"/>
    <lineage>
        <taxon>Eukaryota</taxon>
        <taxon>Viridiplantae</taxon>
        <taxon>Streptophyta</taxon>
        <taxon>Embryophyta</taxon>
        <taxon>Tracheophyta</taxon>
        <taxon>Spermatophyta</taxon>
        <taxon>Magnoliopsida</taxon>
        <taxon>eudicotyledons</taxon>
        <taxon>Gunneridae</taxon>
        <taxon>Pentapetalae</taxon>
        <taxon>rosids</taxon>
        <taxon>fabids</taxon>
        <taxon>Fabales</taxon>
        <taxon>Fabaceae</taxon>
        <taxon>Papilionoideae</taxon>
        <taxon>50 kb inversion clade</taxon>
        <taxon>NPAAA clade</taxon>
        <taxon>Hologalegina</taxon>
        <taxon>IRL clade</taxon>
        <taxon>Fabeae</taxon>
        <taxon>Lathyrus</taxon>
    </lineage>
</organism>
<dbReference type="PANTHER" id="PTHR31973">
    <property type="entry name" value="POLYPROTEIN, PUTATIVE-RELATED"/>
    <property type="match status" value="1"/>
</dbReference>
<evidence type="ECO:0000259" key="1">
    <source>
        <dbReference type="Pfam" id="PF10551"/>
    </source>
</evidence>
<proteinExistence type="predicted"/>